<dbReference type="RefSeq" id="WP_160343400.1">
    <property type="nucleotide sequence ID" value="NZ_WKJZ01000001.1"/>
</dbReference>
<evidence type="ECO:0000313" key="7">
    <source>
        <dbReference type="Proteomes" id="UP000429555"/>
    </source>
</evidence>
<evidence type="ECO:0000259" key="5">
    <source>
        <dbReference type="Pfam" id="PF09864"/>
    </source>
</evidence>
<name>A0A6I4KP75_9PSED</name>
<dbReference type="PROSITE" id="PS51257">
    <property type="entry name" value="PROKAR_LIPOPROTEIN"/>
    <property type="match status" value="1"/>
</dbReference>
<evidence type="ECO:0000256" key="2">
    <source>
        <dbReference type="ARBA" id="ARBA00023136"/>
    </source>
</evidence>
<sequence>MLKHGCITLAQAALLGGCASSQAPTDEWTRWVCDSQVEVLWRLADGKGEQVDVRLGGGDIVYRLSQEPAGSGALYSDGMLSFHTKGEQGLVYWTASDDLIGRGCKAP</sequence>
<dbReference type="Gene3D" id="2.40.128.200">
    <property type="match status" value="1"/>
</dbReference>
<keyword evidence="7" id="KW-1185">Reference proteome</keyword>
<accession>A0A6I4KP75</accession>
<dbReference type="EMBL" id="WKJZ01000001">
    <property type="protein sequence ID" value="MVW74449.1"/>
    <property type="molecule type" value="Genomic_DNA"/>
</dbReference>
<dbReference type="SUPFAM" id="SSF141488">
    <property type="entry name" value="YdhA-like"/>
    <property type="match status" value="1"/>
</dbReference>
<evidence type="ECO:0000313" key="6">
    <source>
        <dbReference type="EMBL" id="MVW74449.1"/>
    </source>
</evidence>
<dbReference type="AlphaFoldDB" id="A0A6I4KP75"/>
<dbReference type="InterPro" id="IPR036328">
    <property type="entry name" value="MliC_sf"/>
</dbReference>
<feature type="domain" description="C-type lysozyme inhibitor" evidence="5">
    <location>
        <begin position="31"/>
        <end position="98"/>
    </location>
</feature>
<gene>
    <name evidence="6" type="ORF">GJV18_03875</name>
</gene>
<keyword evidence="1" id="KW-0732">Signal</keyword>
<evidence type="ECO:0000256" key="1">
    <source>
        <dbReference type="ARBA" id="ARBA00022729"/>
    </source>
</evidence>
<evidence type="ECO:0000256" key="4">
    <source>
        <dbReference type="ARBA" id="ARBA00023288"/>
    </source>
</evidence>
<dbReference type="Proteomes" id="UP000429555">
    <property type="component" value="Unassembled WGS sequence"/>
</dbReference>
<reference evidence="6 7" key="1">
    <citation type="submission" date="2019-11" db="EMBL/GenBank/DDBJ databases">
        <title>Pseudomonas flavidum sp. nov., isolated from Baiyang Lake.</title>
        <authorList>
            <person name="Zhao Y."/>
        </authorList>
    </citation>
    <scope>NUCLEOTIDE SEQUENCE [LARGE SCALE GENOMIC DNA]</scope>
    <source>
        <strain evidence="7">R-22-3 w-18</strain>
    </source>
</reference>
<comment type="caution">
    <text evidence="6">The sequence shown here is derived from an EMBL/GenBank/DDBJ whole genome shotgun (WGS) entry which is preliminary data.</text>
</comment>
<keyword evidence="4" id="KW-0449">Lipoprotein</keyword>
<dbReference type="InterPro" id="IPR018660">
    <property type="entry name" value="MliC"/>
</dbReference>
<keyword evidence="2" id="KW-0472">Membrane</keyword>
<protein>
    <recommendedName>
        <fullName evidence="5">C-type lysozyme inhibitor domain-containing protein</fullName>
    </recommendedName>
</protein>
<organism evidence="6 7">
    <name type="scientific">Pseudomonas xionganensis</name>
    <dbReference type="NCBI Taxonomy" id="2654845"/>
    <lineage>
        <taxon>Bacteria</taxon>
        <taxon>Pseudomonadati</taxon>
        <taxon>Pseudomonadota</taxon>
        <taxon>Gammaproteobacteria</taxon>
        <taxon>Pseudomonadales</taxon>
        <taxon>Pseudomonadaceae</taxon>
        <taxon>Pseudomonas</taxon>
    </lineage>
</organism>
<evidence type="ECO:0000256" key="3">
    <source>
        <dbReference type="ARBA" id="ARBA00023139"/>
    </source>
</evidence>
<proteinExistence type="predicted"/>
<keyword evidence="3" id="KW-0564">Palmitate</keyword>
<dbReference type="Pfam" id="PF09864">
    <property type="entry name" value="MliC"/>
    <property type="match status" value="1"/>
</dbReference>